<evidence type="ECO:0000313" key="5">
    <source>
        <dbReference type="Proteomes" id="UP000178632"/>
    </source>
</evidence>
<protein>
    <recommendedName>
        <fullName evidence="2">Phosphoesterase</fullName>
        <ecNumber evidence="2">3.1.4.-</ecNumber>
    </recommendedName>
</protein>
<reference evidence="4 5" key="1">
    <citation type="journal article" date="2016" name="Nat. Commun.">
        <title>Thousands of microbial genomes shed light on interconnected biogeochemical processes in an aquifer system.</title>
        <authorList>
            <person name="Anantharaman K."/>
            <person name="Brown C.T."/>
            <person name="Hug L.A."/>
            <person name="Sharon I."/>
            <person name="Castelle C.J."/>
            <person name="Probst A.J."/>
            <person name="Thomas B.C."/>
            <person name="Singh A."/>
            <person name="Wilkins M.J."/>
            <person name="Karaoz U."/>
            <person name="Brodie E.L."/>
            <person name="Williams K.H."/>
            <person name="Hubbard S.S."/>
            <person name="Banfield J.F."/>
        </authorList>
    </citation>
    <scope>NUCLEOTIDE SEQUENCE [LARGE SCALE GENOMIC DNA]</scope>
</reference>
<dbReference type="EC" id="3.1.4.-" evidence="2"/>
<dbReference type="InterPro" id="IPR029052">
    <property type="entry name" value="Metallo-depent_PP-like"/>
</dbReference>
<evidence type="ECO:0000256" key="1">
    <source>
        <dbReference type="ARBA" id="ARBA00008950"/>
    </source>
</evidence>
<dbReference type="InterPro" id="IPR053193">
    <property type="entry name" value="MetalloPDE_YfcE-like"/>
</dbReference>
<comment type="cofactor">
    <cofactor evidence="2">
        <name>a divalent metal cation</name>
        <dbReference type="ChEBI" id="CHEBI:60240"/>
    </cofactor>
</comment>
<dbReference type="NCBIfam" id="TIGR00040">
    <property type="entry name" value="yfcE"/>
    <property type="match status" value="1"/>
</dbReference>
<comment type="caution">
    <text evidence="4">The sequence shown here is derived from an EMBL/GenBank/DDBJ whole genome shotgun (WGS) entry which is preliminary data.</text>
</comment>
<dbReference type="PANTHER" id="PTHR43165">
    <property type="entry name" value="METALLOPHOSPHOESTERASE"/>
    <property type="match status" value="1"/>
</dbReference>
<dbReference type="AlphaFoldDB" id="A0A1G2IQV1"/>
<sequence>MKFAIVSDSHGNVANFKKIAQWLNEENIKIILHCGDIGNPESLKESLADFRGEFFAVFGNMDADFKILIGEYNKIPRVKIETEVLKIKIENKSIALTHFPEEARKLAEKRNPSRPSGQAYNVVFYGHTHRPWEEKVGNCRLVNPGESAGQFYKPTFAVYDTAEDKLHLKILEKL</sequence>
<dbReference type="SUPFAM" id="SSF56300">
    <property type="entry name" value="Metallo-dependent phosphatases"/>
    <property type="match status" value="1"/>
</dbReference>
<name>A0A1G2IQV1_9BACT</name>
<comment type="similarity">
    <text evidence="1 2">Belongs to the metallophosphoesterase superfamily. YfcE family.</text>
</comment>
<dbReference type="GO" id="GO:0046872">
    <property type="term" value="F:metal ion binding"/>
    <property type="evidence" value="ECO:0007669"/>
    <property type="project" value="UniProtKB-KW"/>
</dbReference>
<dbReference type="PANTHER" id="PTHR43165:SF1">
    <property type="entry name" value="PHOSPHODIESTERASE MJ0936"/>
    <property type="match status" value="1"/>
</dbReference>
<dbReference type="Gene3D" id="3.60.21.10">
    <property type="match status" value="1"/>
</dbReference>
<keyword evidence="2" id="KW-0479">Metal-binding</keyword>
<dbReference type="InterPro" id="IPR024654">
    <property type="entry name" value="Calcineurin-like_PHP_lpxH"/>
</dbReference>
<dbReference type="EMBL" id="MHPE01000014">
    <property type="protein sequence ID" value="OGZ77279.1"/>
    <property type="molecule type" value="Genomic_DNA"/>
</dbReference>
<evidence type="ECO:0000259" key="3">
    <source>
        <dbReference type="Pfam" id="PF12850"/>
    </source>
</evidence>
<dbReference type="Pfam" id="PF12850">
    <property type="entry name" value="Metallophos_2"/>
    <property type="match status" value="1"/>
</dbReference>
<evidence type="ECO:0000256" key="2">
    <source>
        <dbReference type="RuleBase" id="RU362039"/>
    </source>
</evidence>
<dbReference type="InterPro" id="IPR000979">
    <property type="entry name" value="Phosphodiesterase_MJ0936/Vps29"/>
</dbReference>
<dbReference type="GO" id="GO:0016787">
    <property type="term" value="F:hydrolase activity"/>
    <property type="evidence" value="ECO:0007669"/>
    <property type="project" value="UniProtKB-UniRule"/>
</dbReference>
<feature type="domain" description="Calcineurin-like phosphoesterase" evidence="3">
    <location>
        <begin position="1"/>
        <end position="163"/>
    </location>
</feature>
<dbReference type="Proteomes" id="UP000178632">
    <property type="component" value="Unassembled WGS sequence"/>
</dbReference>
<accession>A0A1G2IQV1</accession>
<gene>
    <name evidence="4" type="ORF">A3G45_02295</name>
</gene>
<organism evidence="4 5">
    <name type="scientific">Candidatus Staskawiczbacteria bacterium RIFCSPLOWO2_12_FULL_37_15</name>
    <dbReference type="NCBI Taxonomy" id="1802218"/>
    <lineage>
        <taxon>Bacteria</taxon>
        <taxon>Candidatus Staskawicziibacteriota</taxon>
    </lineage>
</organism>
<evidence type="ECO:0000313" key="4">
    <source>
        <dbReference type="EMBL" id="OGZ77279.1"/>
    </source>
</evidence>
<proteinExistence type="inferred from homology"/>